<organism evidence="5 6">
    <name type="scientific">Variovorax terrae</name>
    <dbReference type="NCBI Taxonomy" id="2923278"/>
    <lineage>
        <taxon>Bacteria</taxon>
        <taxon>Pseudomonadati</taxon>
        <taxon>Pseudomonadota</taxon>
        <taxon>Betaproteobacteria</taxon>
        <taxon>Burkholderiales</taxon>
        <taxon>Comamonadaceae</taxon>
        <taxon>Variovorax</taxon>
    </lineage>
</organism>
<feature type="domain" description="Fumarylacetoacetase-like C-terminal" evidence="4">
    <location>
        <begin position="100"/>
        <end position="326"/>
    </location>
</feature>
<comment type="similarity">
    <text evidence="2">Belongs to the FAH family.</text>
</comment>
<evidence type="ECO:0000313" key="5">
    <source>
        <dbReference type="EMBL" id="MCJ0765759.1"/>
    </source>
</evidence>
<evidence type="ECO:0000256" key="1">
    <source>
        <dbReference type="ARBA" id="ARBA00001946"/>
    </source>
</evidence>
<dbReference type="InterPro" id="IPR011234">
    <property type="entry name" value="Fumarylacetoacetase-like_C"/>
</dbReference>
<keyword evidence="3" id="KW-0479">Metal-binding</keyword>
<dbReference type="EMBL" id="JALGBI010000003">
    <property type="protein sequence ID" value="MCJ0765759.1"/>
    <property type="molecule type" value="Genomic_DNA"/>
</dbReference>
<dbReference type="Pfam" id="PF01557">
    <property type="entry name" value="FAA_hydrolase"/>
    <property type="match status" value="1"/>
</dbReference>
<dbReference type="InterPro" id="IPR051121">
    <property type="entry name" value="FAH"/>
</dbReference>
<proteinExistence type="inferred from homology"/>
<dbReference type="GO" id="GO:0016787">
    <property type="term" value="F:hydrolase activity"/>
    <property type="evidence" value="ECO:0007669"/>
    <property type="project" value="UniProtKB-KW"/>
</dbReference>
<dbReference type="RefSeq" id="WP_243309352.1">
    <property type="nucleotide sequence ID" value="NZ_JALGBI010000003.1"/>
</dbReference>
<dbReference type="GO" id="GO:0046872">
    <property type="term" value="F:metal ion binding"/>
    <property type="evidence" value="ECO:0007669"/>
    <property type="project" value="UniProtKB-KW"/>
</dbReference>
<evidence type="ECO:0000259" key="4">
    <source>
        <dbReference type="Pfam" id="PF01557"/>
    </source>
</evidence>
<evidence type="ECO:0000256" key="2">
    <source>
        <dbReference type="ARBA" id="ARBA00010211"/>
    </source>
</evidence>
<evidence type="ECO:0000313" key="6">
    <source>
        <dbReference type="Proteomes" id="UP001139447"/>
    </source>
</evidence>
<dbReference type="SUPFAM" id="SSF56529">
    <property type="entry name" value="FAH"/>
    <property type="match status" value="1"/>
</dbReference>
<gene>
    <name evidence="5" type="ORF">MMF98_21305</name>
</gene>
<dbReference type="InterPro" id="IPR036663">
    <property type="entry name" value="Fumarylacetoacetase_C_sf"/>
</dbReference>
<comment type="cofactor">
    <cofactor evidence="1">
        <name>Mg(2+)</name>
        <dbReference type="ChEBI" id="CHEBI:18420"/>
    </cofactor>
</comment>
<protein>
    <submittedName>
        <fullName evidence="5">Fumarylacetoacetate hydrolase family protein</fullName>
    </submittedName>
</protein>
<dbReference type="PANTHER" id="PTHR42796:SF4">
    <property type="entry name" value="FUMARYLACETOACETATE HYDROLASE DOMAIN-CONTAINING PROTEIN 2A"/>
    <property type="match status" value="1"/>
</dbReference>
<dbReference type="Proteomes" id="UP001139447">
    <property type="component" value="Unassembled WGS sequence"/>
</dbReference>
<accession>A0A9X1VZH6</accession>
<reference evidence="5" key="1">
    <citation type="submission" date="2022-03" db="EMBL/GenBank/DDBJ databases">
        <authorList>
            <person name="Woo C.Y."/>
        </authorList>
    </citation>
    <scope>NUCLEOTIDE SEQUENCE</scope>
    <source>
        <strain evidence="5">CYS-02</strain>
    </source>
</reference>
<keyword evidence="5" id="KW-0378">Hydrolase</keyword>
<evidence type="ECO:0000256" key="3">
    <source>
        <dbReference type="ARBA" id="ARBA00022723"/>
    </source>
</evidence>
<sequence length="329" mass="35864">MKLASIRQASRVALIVELPDGGAALLEDLYRAAALGEAPASLQALIERGDAEVVRLRAALPLHASRLPLVALESVDWLAPQPRTGKILGIAVNNRNLNRVAFREPTHPMIFMKSSTSLTGHQKPIEILQDHGYTIPEPELCAVLGKGGKNIAEKDALSCVFGYTITNDITASGVKFSMDSVALNIGAQNMRPHHTVWREKHGPDDGFLYFTYHTRSKASDTFSPMGPWLTLAADVPDPNKLAVRSWVNGELYTEDSTANYLFPLQRCIAEASRFLTLEAGDIIHFGTAGAGTEKFPMGNRSVNLFEMDGATVDVEFEGLGRLSNVVKRI</sequence>
<comment type="caution">
    <text evidence="5">The sequence shown here is derived from an EMBL/GenBank/DDBJ whole genome shotgun (WGS) entry which is preliminary data.</text>
</comment>
<dbReference type="GO" id="GO:0044281">
    <property type="term" value="P:small molecule metabolic process"/>
    <property type="evidence" value="ECO:0007669"/>
    <property type="project" value="UniProtKB-ARBA"/>
</dbReference>
<dbReference type="AlphaFoldDB" id="A0A9X1VZH6"/>
<dbReference type="Gene3D" id="3.90.850.10">
    <property type="entry name" value="Fumarylacetoacetase-like, C-terminal domain"/>
    <property type="match status" value="1"/>
</dbReference>
<dbReference type="PANTHER" id="PTHR42796">
    <property type="entry name" value="FUMARYLACETOACETATE HYDROLASE DOMAIN-CONTAINING PROTEIN 2A-RELATED"/>
    <property type="match status" value="1"/>
</dbReference>
<keyword evidence="6" id="KW-1185">Reference proteome</keyword>
<name>A0A9X1VZH6_9BURK</name>